<dbReference type="CDD" id="cd00158">
    <property type="entry name" value="RHOD"/>
    <property type="match status" value="1"/>
</dbReference>
<evidence type="ECO:0000259" key="1">
    <source>
        <dbReference type="PROSITE" id="PS50206"/>
    </source>
</evidence>
<evidence type="ECO:0000313" key="3">
    <source>
        <dbReference type="Proteomes" id="UP000751614"/>
    </source>
</evidence>
<dbReference type="PROSITE" id="PS50206">
    <property type="entry name" value="RHODANESE_3"/>
    <property type="match status" value="1"/>
</dbReference>
<dbReference type="InterPro" id="IPR052367">
    <property type="entry name" value="Thiosulfate_ST/Rhodanese-like"/>
</dbReference>
<sequence>MKNSLRYLASIVCCLLCFSCQPQKKTSIKKIDKATMQAEALGQDVQLVDVRTPEEYAKGHIGDAININVNASNFKEQISQMDKQAPIYLYCKMGGRSNRAVGILQELDFQTIYDYSGGYDDWTTTE</sequence>
<gene>
    <name evidence="2" type="ORF">FGG15_11315</name>
</gene>
<dbReference type="Proteomes" id="UP000751614">
    <property type="component" value="Unassembled WGS sequence"/>
</dbReference>
<comment type="caution">
    <text evidence="2">The sequence shown here is derived from an EMBL/GenBank/DDBJ whole genome shotgun (WGS) entry which is preliminary data.</text>
</comment>
<dbReference type="SUPFAM" id="SSF52821">
    <property type="entry name" value="Rhodanese/Cell cycle control phosphatase"/>
    <property type="match status" value="1"/>
</dbReference>
<dbReference type="InterPro" id="IPR036873">
    <property type="entry name" value="Rhodanese-like_dom_sf"/>
</dbReference>
<dbReference type="PANTHER" id="PTHR45431:SF3">
    <property type="entry name" value="RHODANESE-LIKE DOMAIN-CONTAINING PROTEIN 15, CHLOROPLASTIC"/>
    <property type="match status" value="1"/>
</dbReference>
<dbReference type="InterPro" id="IPR001763">
    <property type="entry name" value="Rhodanese-like_dom"/>
</dbReference>
<protein>
    <submittedName>
        <fullName evidence="2">Rhodanese-like domain-containing protein</fullName>
    </submittedName>
</protein>
<dbReference type="Gene3D" id="3.40.250.10">
    <property type="entry name" value="Rhodanese-like domain"/>
    <property type="match status" value="1"/>
</dbReference>
<accession>A0ABY2WJG6</accession>
<organism evidence="2 3">
    <name type="scientific">Flagellimonas algicola</name>
    <dbReference type="NCBI Taxonomy" id="2583815"/>
    <lineage>
        <taxon>Bacteria</taxon>
        <taxon>Pseudomonadati</taxon>
        <taxon>Bacteroidota</taxon>
        <taxon>Flavobacteriia</taxon>
        <taxon>Flavobacteriales</taxon>
        <taxon>Flavobacteriaceae</taxon>
        <taxon>Flagellimonas</taxon>
    </lineage>
</organism>
<reference evidence="2 3" key="1">
    <citation type="submission" date="2019-05" db="EMBL/GenBank/DDBJ databases">
        <title>Flagellimonas sp. AsT0115, sp. nov., isolated from a marine red algae, Asparagopsis taxiformis.</title>
        <authorList>
            <person name="Kim J."/>
            <person name="Jeong S.E."/>
            <person name="Jeon C.O."/>
        </authorList>
    </citation>
    <scope>NUCLEOTIDE SEQUENCE [LARGE SCALE GENOMIC DNA]</scope>
    <source>
        <strain evidence="2 3">AsT0115</strain>
    </source>
</reference>
<dbReference type="PANTHER" id="PTHR45431">
    <property type="entry name" value="RHODANESE-LIKE DOMAIN-CONTAINING PROTEIN 15, CHLOROPLASTIC"/>
    <property type="match status" value="1"/>
</dbReference>
<evidence type="ECO:0000313" key="2">
    <source>
        <dbReference type="EMBL" id="TMU54782.1"/>
    </source>
</evidence>
<name>A0ABY2WJG6_9FLAO</name>
<dbReference type="RefSeq" id="WP_138836283.1">
    <property type="nucleotide sequence ID" value="NZ_VCNI01000002.1"/>
</dbReference>
<proteinExistence type="predicted"/>
<dbReference type="SMART" id="SM00450">
    <property type="entry name" value="RHOD"/>
    <property type="match status" value="1"/>
</dbReference>
<keyword evidence="3" id="KW-1185">Reference proteome</keyword>
<feature type="domain" description="Rhodanese" evidence="1">
    <location>
        <begin position="41"/>
        <end position="124"/>
    </location>
</feature>
<dbReference type="EMBL" id="VCNI01000002">
    <property type="protein sequence ID" value="TMU54782.1"/>
    <property type="molecule type" value="Genomic_DNA"/>
</dbReference>
<dbReference type="Pfam" id="PF00581">
    <property type="entry name" value="Rhodanese"/>
    <property type="match status" value="1"/>
</dbReference>